<dbReference type="EMBL" id="STGV01000004">
    <property type="protein sequence ID" value="THV22499.1"/>
    <property type="molecule type" value="Genomic_DNA"/>
</dbReference>
<keyword evidence="2" id="KW-1185">Reference proteome</keyword>
<dbReference type="AlphaFoldDB" id="A0A4S8P468"/>
<reference evidence="1 2" key="1">
    <citation type="submission" date="2019-04" db="EMBL/GenBank/DDBJ databases">
        <title>Genome sequence of strain shin9-1.</title>
        <authorList>
            <person name="Gao J."/>
            <person name="Sun J."/>
        </authorList>
    </citation>
    <scope>NUCLEOTIDE SEQUENCE [LARGE SCALE GENOMIC DNA]</scope>
    <source>
        <strain evidence="2">shin9-1</strain>
    </source>
</reference>
<evidence type="ECO:0008006" key="3">
    <source>
        <dbReference type="Google" id="ProtNLM"/>
    </source>
</evidence>
<protein>
    <recommendedName>
        <fullName evidence="3">DUF2384 domain-containing protein</fullName>
    </recommendedName>
</protein>
<accession>A0A4S8P468</accession>
<proteinExistence type="predicted"/>
<comment type="caution">
    <text evidence="1">The sequence shown here is derived from an EMBL/GenBank/DDBJ whole genome shotgun (WGS) entry which is preliminary data.</text>
</comment>
<evidence type="ECO:0000313" key="1">
    <source>
        <dbReference type="EMBL" id="THV22499.1"/>
    </source>
</evidence>
<sequence>MSKTGKIRISQPVKQVTVDASILPKSGVGASVAAAGEAKVNIVAPVGQKVAAVRQKIRQQSVKAAVDKIEAAVEAGTVSAADAKSLVLTLAMRRVGSKEAAEAWYRGQRVEAFNGRTPAQMVRAGELKTLLAFMKAEASQAQATKA</sequence>
<dbReference type="Proteomes" id="UP000308828">
    <property type="component" value="Unassembled WGS sequence"/>
</dbReference>
<gene>
    <name evidence="1" type="ORF">FAA97_14595</name>
</gene>
<name>A0A4S8P468_9HYPH</name>
<evidence type="ECO:0000313" key="2">
    <source>
        <dbReference type="Proteomes" id="UP000308828"/>
    </source>
</evidence>
<organism evidence="1 2">
    <name type="scientific">Peteryoungia ipomoeae</name>
    <dbReference type="NCBI Taxonomy" id="1210932"/>
    <lineage>
        <taxon>Bacteria</taxon>
        <taxon>Pseudomonadati</taxon>
        <taxon>Pseudomonadota</taxon>
        <taxon>Alphaproteobacteria</taxon>
        <taxon>Hyphomicrobiales</taxon>
        <taxon>Rhizobiaceae</taxon>
        <taxon>Peteryoungia</taxon>
    </lineage>
</organism>
<dbReference type="RefSeq" id="WP_136599267.1">
    <property type="nucleotide sequence ID" value="NZ_STGV01000004.1"/>
</dbReference>
<dbReference type="OrthoDB" id="8404150at2"/>